<dbReference type="AlphaFoldDB" id="A0A067M7U8"/>
<reference evidence="3" key="1">
    <citation type="journal article" date="2014" name="Proc. Natl. Acad. Sci. U.S.A.">
        <title>Extensive sampling of basidiomycete genomes demonstrates inadequacy of the white-rot/brown-rot paradigm for wood decay fungi.</title>
        <authorList>
            <person name="Riley R."/>
            <person name="Salamov A.A."/>
            <person name="Brown D.W."/>
            <person name="Nagy L.G."/>
            <person name="Floudas D."/>
            <person name="Held B.W."/>
            <person name="Levasseur A."/>
            <person name="Lombard V."/>
            <person name="Morin E."/>
            <person name="Otillar R."/>
            <person name="Lindquist E.A."/>
            <person name="Sun H."/>
            <person name="LaButti K.M."/>
            <person name="Schmutz J."/>
            <person name="Jabbour D."/>
            <person name="Luo H."/>
            <person name="Baker S.E."/>
            <person name="Pisabarro A.G."/>
            <person name="Walton J.D."/>
            <person name="Blanchette R.A."/>
            <person name="Henrissat B."/>
            <person name="Martin F."/>
            <person name="Cullen D."/>
            <person name="Hibbett D.S."/>
            <person name="Grigoriev I.V."/>
        </authorList>
    </citation>
    <scope>NUCLEOTIDE SEQUENCE [LARGE SCALE GENOMIC DNA]</scope>
    <source>
        <strain evidence="3">FD-172 SS1</strain>
    </source>
</reference>
<organism evidence="2 3">
    <name type="scientific">Botryobasidium botryosum (strain FD-172 SS1)</name>
    <dbReference type="NCBI Taxonomy" id="930990"/>
    <lineage>
        <taxon>Eukaryota</taxon>
        <taxon>Fungi</taxon>
        <taxon>Dikarya</taxon>
        <taxon>Basidiomycota</taxon>
        <taxon>Agaricomycotina</taxon>
        <taxon>Agaricomycetes</taxon>
        <taxon>Cantharellales</taxon>
        <taxon>Botryobasidiaceae</taxon>
        <taxon>Botryobasidium</taxon>
    </lineage>
</organism>
<name>A0A067M7U8_BOTB1</name>
<gene>
    <name evidence="2" type="ORF">BOTBODRAFT_447796</name>
</gene>
<dbReference type="HOGENOM" id="CLU_760737_0_0_1"/>
<keyword evidence="3" id="KW-1185">Reference proteome</keyword>
<feature type="region of interest" description="Disordered" evidence="1">
    <location>
        <begin position="163"/>
        <end position="185"/>
    </location>
</feature>
<dbReference type="InParanoid" id="A0A067M7U8"/>
<evidence type="ECO:0000313" key="3">
    <source>
        <dbReference type="Proteomes" id="UP000027195"/>
    </source>
</evidence>
<protein>
    <submittedName>
        <fullName evidence="2">Uncharacterized protein</fullName>
    </submittedName>
</protein>
<accession>A0A067M7U8</accession>
<evidence type="ECO:0000313" key="2">
    <source>
        <dbReference type="EMBL" id="KDQ11813.1"/>
    </source>
</evidence>
<dbReference type="Proteomes" id="UP000027195">
    <property type="component" value="Unassembled WGS sequence"/>
</dbReference>
<sequence>MSATDTSKKPRKSVAWAEPLETIIPFEREEWEWEQSFGRDKSSCGIRSVRRLRRFELDFEEETASDEENEEPTSELHAAYSSRYSRKAVSFEDFEDPMDFFNAMLGHEALYEPAASANQLRKEFAKKTISPAPIHAESAFDGPCTVSLPADSDQTARALTLTDSDGANESGSIGDSEPHPQEDVSLGTLQDEQNGSAALAAHESCRLDVGAEIGVNPEPILGVRVEIHLSEELEDALAHFPRASCEGRLIDIDILEAISDMLYSVPLVQETERIAVEGTCQLCLAQEIERAVVEETCEVCLAQEVAEPTAPAAEEVREMCPVKQLESSSLSTPASPPMPLALVRHLVCQLLSAAETWVLTHSLF</sequence>
<proteinExistence type="predicted"/>
<feature type="compositionally biased region" description="Polar residues" evidence="1">
    <location>
        <begin position="163"/>
        <end position="173"/>
    </location>
</feature>
<dbReference type="EMBL" id="KL198055">
    <property type="protein sequence ID" value="KDQ11813.1"/>
    <property type="molecule type" value="Genomic_DNA"/>
</dbReference>
<evidence type="ECO:0000256" key="1">
    <source>
        <dbReference type="SAM" id="MobiDB-lite"/>
    </source>
</evidence>